<dbReference type="Pfam" id="PF02831">
    <property type="entry name" value="gpW"/>
    <property type="match status" value="1"/>
</dbReference>
<dbReference type="SUPFAM" id="SSF64210">
    <property type="entry name" value="Head-to-tail joining protein W, gpW"/>
    <property type="match status" value="1"/>
</dbReference>
<dbReference type="Gene3D" id="3.30.1580.10">
    <property type="entry name" value="Head-to-tail joining protein W"/>
    <property type="match status" value="1"/>
</dbReference>
<reference evidence="1 2" key="1">
    <citation type="submission" date="2020-03" db="EMBL/GenBank/DDBJ databases">
        <title>Genomic Encyclopedia of Type Strains, Phase III (KMG-III): the genomes of soil and plant-associated and newly described type strains.</title>
        <authorList>
            <person name="Whitman W."/>
        </authorList>
    </citation>
    <scope>NUCLEOTIDE SEQUENCE [LARGE SCALE GENOMIC DNA]</scope>
    <source>
        <strain evidence="1 2">CECT 8804</strain>
    </source>
</reference>
<evidence type="ECO:0000313" key="1">
    <source>
        <dbReference type="EMBL" id="NIJ07229.1"/>
    </source>
</evidence>
<dbReference type="RefSeq" id="WP_167072110.1">
    <property type="nucleotide sequence ID" value="NZ_JAAOZC010000002.1"/>
</dbReference>
<dbReference type="EMBL" id="JAAOZC010000002">
    <property type="protein sequence ID" value="NIJ07229.1"/>
    <property type="molecule type" value="Genomic_DNA"/>
</dbReference>
<keyword evidence="2" id="KW-1185">Reference proteome</keyword>
<proteinExistence type="predicted"/>
<evidence type="ECO:0008006" key="3">
    <source>
        <dbReference type="Google" id="ProtNLM"/>
    </source>
</evidence>
<organism evidence="1 2">
    <name type="scientific">Sphingomonas vulcanisoli</name>
    <dbReference type="NCBI Taxonomy" id="1658060"/>
    <lineage>
        <taxon>Bacteria</taxon>
        <taxon>Pseudomonadati</taxon>
        <taxon>Pseudomonadota</taxon>
        <taxon>Alphaproteobacteria</taxon>
        <taxon>Sphingomonadales</taxon>
        <taxon>Sphingomonadaceae</taxon>
        <taxon>Sphingomonas</taxon>
    </lineage>
</organism>
<protein>
    <recommendedName>
        <fullName evidence="3">Phage head-tail adapter protein</fullName>
    </recommendedName>
</protein>
<dbReference type="Proteomes" id="UP000727456">
    <property type="component" value="Unassembled WGS sequence"/>
</dbReference>
<name>A0ABX0TR68_9SPHN</name>
<evidence type="ECO:0000313" key="2">
    <source>
        <dbReference type="Proteomes" id="UP000727456"/>
    </source>
</evidence>
<dbReference type="InterPro" id="IPR004174">
    <property type="entry name" value="GpW"/>
</dbReference>
<dbReference type="InterPro" id="IPR036626">
    <property type="entry name" value="GpW_sf"/>
</dbReference>
<accession>A0ABX0TR68</accession>
<gene>
    <name evidence="1" type="ORF">FHS31_000825</name>
</gene>
<comment type="caution">
    <text evidence="1">The sequence shown here is derived from an EMBL/GenBank/DDBJ whole genome shotgun (WGS) entry which is preliminary data.</text>
</comment>
<sequence length="87" mass="9683">MRYNRSNSLLAGMDTSSLQTRLTQMQQDYLDLMSGRKVESASYTQGDGGKNVSYTRANSGELAMAIRQLQAQLGIICTPRRGIGFRF</sequence>